<feature type="transmembrane region" description="Helical" evidence="1">
    <location>
        <begin position="233"/>
        <end position="254"/>
    </location>
</feature>
<gene>
    <name evidence="2" type="ORF">UFOPK4354_01400</name>
</gene>
<reference evidence="2" key="1">
    <citation type="submission" date="2020-05" db="EMBL/GenBank/DDBJ databases">
        <authorList>
            <person name="Chiriac C."/>
            <person name="Salcher M."/>
            <person name="Ghai R."/>
            <person name="Kavagutti S V."/>
        </authorList>
    </citation>
    <scope>NUCLEOTIDE SEQUENCE</scope>
</reference>
<accession>A0A6J7UQD2</accession>
<feature type="transmembrane region" description="Helical" evidence="1">
    <location>
        <begin position="131"/>
        <end position="148"/>
    </location>
</feature>
<proteinExistence type="predicted"/>
<feature type="transmembrane region" description="Helical" evidence="1">
    <location>
        <begin position="203"/>
        <end position="227"/>
    </location>
</feature>
<evidence type="ECO:0000313" key="2">
    <source>
        <dbReference type="EMBL" id="CAB5068125.1"/>
    </source>
</evidence>
<evidence type="ECO:0000256" key="1">
    <source>
        <dbReference type="SAM" id="Phobius"/>
    </source>
</evidence>
<feature type="transmembrane region" description="Helical" evidence="1">
    <location>
        <begin position="168"/>
        <end position="191"/>
    </location>
</feature>
<organism evidence="2">
    <name type="scientific">freshwater metagenome</name>
    <dbReference type="NCBI Taxonomy" id="449393"/>
    <lineage>
        <taxon>unclassified sequences</taxon>
        <taxon>metagenomes</taxon>
        <taxon>ecological metagenomes</taxon>
    </lineage>
</organism>
<keyword evidence="1" id="KW-1133">Transmembrane helix</keyword>
<keyword evidence="1" id="KW-0812">Transmembrane</keyword>
<feature type="transmembrane region" description="Helical" evidence="1">
    <location>
        <begin position="309"/>
        <end position="330"/>
    </location>
</feature>
<name>A0A6J7UQD2_9ZZZZ</name>
<keyword evidence="1" id="KW-0472">Membrane</keyword>
<sequence length="333" mass="35783">MVVCSTATLPATVVTPSSWPRCAATASAIASSWPGSQSTKNFSRIGSLISSLISLGFHIAVPELSGCAITSDASSVLVYARSQVVAHVSDSPETLPEDAVPRSGALRALFEPLSAGDDHYDRPRDRPAMRLLPFAGVAAAIEFFDLSLTSRLHRAMPGGEMVEQLGTIVSLCANLLFVLLMALSAAMLLFANRRTPRIAMPLMVGYLSFAGMNLLINLTTLIAAPALSTQSQLGLTLDLGLAFISITLNFSLWYQLADAHLPGGAFDFEPNGHRPEEPPRWFDYFVLSFFTNSTFGPTLENTRTRPAKALMMVQTSIALVILVLLVARIIQAD</sequence>
<protein>
    <submittedName>
        <fullName evidence="2">Unannotated protein</fullName>
    </submittedName>
</protein>
<dbReference type="AlphaFoldDB" id="A0A6J7UQD2"/>
<dbReference type="EMBL" id="CAFBQW010000171">
    <property type="protein sequence ID" value="CAB5068125.1"/>
    <property type="molecule type" value="Genomic_DNA"/>
</dbReference>